<dbReference type="EMBL" id="JAVXUP010001506">
    <property type="protein sequence ID" value="KAK3010814.1"/>
    <property type="molecule type" value="Genomic_DNA"/>
</dbReference>
<dbReference type="InterPro" id="IPR029044">
    <property type="entry name" value="Nucleotide-diphossugar_trans"/>
</dbReference>
<dbReference type="SUPFAM" id="SSF53448">
    <property type="entry name" value="Nucleotide-diphospho-sugar transferases"/>
    <property type="match status" value="1"/>
</dbReference>
<keyword evidence="3" id="KW-0328">Glycosyltransferase</keyword>
<dbReference type="PANTHER" id="PTHR32116">
    <property type="entry name" value="GALACTURONOSYLTRANSFERASE 4-RELATED"/>
    <property type="match status" value="1"/>
</dbReference>
<dbReference type="GO" id="GO:0047262">
    <property type="term" value="F:polygalacturonate 4-alpha-galacturonosyltransferase activity"/>
    <property type="evidence" value="ECO:0007669"/>
    <property type="project" value="InterPro"/>
</dbReference>
<dbReference type="CDD" id="cd06429">
    <property type="entry name" value="GT8_like_1"/>
    <property type="match status" value="1"/>
</dbReference>
<dbReference type="FunFam" id="1.25.40.10:FF:000227">
    <property type="entry name" value="Pentatricopeptide repeat-containing protein At3g13880"/>
    <property type="match status" value="1"/>
</dbReference>
<name>A0AA89ANG0_9ASTE</name>
<feature type="repeat" description="PPR" evidence="6">
    <location>
        <begin position="1034"/>
        <end position="1068"/>
    </location>
</feature>
<keyword evidence="5" id="KW-0677">Repeat</keyword>
<dbReference type="InterPro" id="IPR029993">
    <property type="entry name" value="GAUT"/>
</dbReference>
<comment type="caution">
    <text evidence="8">The sequence shown here is derived from an EMBL/GenBank/DDBJ whole genome shotgun (WGS) entry which is preliminary data.</text>
</comment>
<dbReference type="InterPro" id="IPR046848">
    <property type="entry name" value="E_motif"/>
</dbReference>
<evidence type="ECO:0000313" key="9">
    <source>
        <dbReference type="Proteomes" id="UP001188597"/>
    </source>
</evidence>
<dbReference type="Gene3D" id="1.25.40.10">
    <property type="entry name" value="Tetratricopeptide repeat domain"/>
    <property type="match status" value="5"/>
</dbReference>
<dbReference type="InterPro" id="IPR011990">
    <property type="entry name" value="TPR-like_helical_dom_sf"/>
</dbReference>
<evidence type="ECO:0000313" key="8">
    <source>
        <dbReference type="EMBL" id="KAK3010814.1"/>
    </source>
</evidence>
<sequence>MMTKREQAAGNHADKKGIDIVVTYTDTSGAVRIRRVKSTDLSASWVWKDPLDENHDQTERSKSRPLVDPFQPETRFEDSQEDFAAEHSAGGNMPRAPLFPMHPAKLKRRMLRQQRRDRRTADLIRQDKEIDNQMQAAAINQAKELDISTKGKYSIWRKEYDNPNSDSTLKLMRDQIIMAKAYASIAKAKNESNLYDSLILHSRKSQVAIGEAISDAELQPSALDRAKQMGHILSLAKDQLYDCTTVARKLRAMLQSAEVNVNLLKKKSTFMTQLAAKTLPKPLHCLPLLLTADYFLLGYENEGFPENKKFEDPSLYHYAIFSDNVLATSVVVNSTVLHANEPENHVFHIVTDKLNFAAMKMWFLVNPPANAVVQVENVDDFTWLNASYCPVLRQLESARMKEYYFKAHQASSLTAGSDNLKYRNPKYLSMLNHLRFYLPEVYPKLDRILFLDDDIVVQKDLTPIWSVDLQGMVNGAVETCKESFHRFDKYLNFSNPKISENFDPSACGWAFGMNMFDLKEWRKRDITGIYHGWQDLNEDRTLWKLGTLPPGLITFYNLTHPLDRSWHVLGLGYDPALNQTEIENAAVIHYNGNYKPWLDLAISKYRSSKSFYYCLCRLAMRFPIVLPSSKLPYWISRVRESAHHGKWADVLSHYREIKQAGIQPTDPSFFHPILKACSTLSFGHGKSIHATLIKQGFESFTSAGNSIMDFYVKSGAFDSAVSMFGCMNSRDSVSWNIIIHGHLNLGNFDQGLWLFMQARVEGFEPNISTLVLVLQACRNIDAVNHGTKLNGYLIRSGFWTDTSVLNSALSFYAEGGMEHARKVFDEMSDRDVISWCVMIGGHVQNGEADVALGLFKEMLSAVGVSVDGQTIVSALKACTSLVDLCIGRVIHGFVICRGLDYDVFVGNSLIDMYSKCNESDCACKVFSEMPQKNIVSWNSLLSGFVHNEKHWNAHMLFDSMGKAGIEADSVTMVSLLQVSKYFVDPFHCQFIHSMVVRRGHESNELVINSLIDAYAKCNLINFSWELFNRMKRRDTVTWSTMIAGFTHCGMPDEAIAVFNEMNRVHVKVNSVTMLNLLEACSFSAELKRSKWAHGVAIRRGFATEVAVGTAILDMYSSCGEIEATRKAFDQIPQKNIVSWSALVAAYGMNGLARDALAALADMRLHGLKPNPVTTLSVLSACSHGGLIEEGLAFFKGLIEDCGDKLRLEHYSCMVDLLGRAGKLDTAVSMMENIPDRLKPGASAWGALLSACRKYGNSELGAEAASRVLELEPSNSAGYLLASNMYAAGGSWVDAARMRWLVKEKGVMLVAGYSLVHINNKACRFVAGDKRQPFWDVTSHVVEQLHECMTMGEMDGEASSEMFDSCL</sequence>
<dbReference type="Proteomes" id="UP001188597">
    <property type="component" value="Unassembled WGS sequence"/>
</dbReference>
<dbReference type="NCBIfam" id="TIGR00756">
    <property type="entry name" value="PPR"/>
    <property type="match status" value="5"/>
</dbReference>
<comment type="similarity">
    <text evidence="2">Belongs to the glycosyltransferase 8 family.</text>
</comment>
<dbReference type="Pfam" id="PF20431">
    <property type="entry name" value="E_motif"/>
    <property type="match status" value="1"/>
</dbReference>
<evidence type="ECO:0000256" key="4">
    <source>
        <dbReference type="ARBA" id="ARBA00022679"/>
    </source>
</evidence>
<protein>
    <submittedName>
        <fullName evidence="8">Uncharacterized protein</fullName>
    </submittedName>
</protein>
<evidence type="ECO:0000256" key="5">
    <source>
        <dbReference type="ARBA" id="ARBA00022737"/>
    </source>
</evidence>
<evidence type="ECO:0000256" key="7">
    <source>
        <dbReference type="SAM" id="MobiDB-lite"/>
    </source>
</evidence>
<dbReference type="PROSITE" id="PS51375">
    <property type="entry name" value="PPR"/>
    <property type="match status" value="6"/>
</dbReference>
<evidence type="ECO:0000256" key="2">
    <source>
        <dbReference type="ARBA" id="ARBA00006351"/>
    </source>
</evidence>
<dbReference type="Pfam" id="PF01501">
    <property type="entry name" value="Glyco_transf_8"/>
    <property type="match status" value="1"/>
</dbReference>
<keyword evidence="9" id="KW-1185">Reference proteome</keyword>
<dbReference type="Pfam" id="PF25557">
    <property type="entry name" value="GAUT_1"/>
    <property type="match status" value="1"/>
</dbReference>
<reference evidence="8" key="1">
    <citation type="submission" date="2022-12" db="EMBL/GenBank/DDBJ databases">
        <title>Draft genome assemblies for two species of Escallonia (Escalloniales).</title>
        <authorList>
            <person name="Chanderbali A."/>
            <person name="Dervinis C."/>
            <person name="Anghel I."/>
            <person name="Soltis D."/>
            <person name="Soltis P."/>
            <person name="Zapata F."/>
        </authorList>
    </citation>
    <scope>NUCLEOTIDE SEQUENCE</scope>
    <source>
        <strain evidence="8">UCBG64.0493</strain>
        <tissue evidence="8">Leaf</tissue>
    </source>
</reference>
<feature type="repeat" description="PPR" evidence="6">
    <location>
        <begin position="731"/>
        <end position="765"/>
    </location>
</feature>
<dbReference type="Pfam" id="PF13041">
    <property type="entry name" value="PPR_2"/>
    <property type="match status" value="2"/>
</dbReference>
<dbReference type="FunFam" id="1.25.40.10:FF:001093">
    <property type="entry name" value="Pentatricopeptide repeat-containing protein At2g34400"/>
    <property type="match status" value="1"/>
</dbReference>
<comment type="pathway">
    <text evidence="1">Glycan metabolism; pectin biosynthesis.</text>
</comment>
<dbReference type="Pfam" id="PF01535">
    <property type="entry name" value="PPR"/>
    <property type="match status" value="5"/>
</dbReference>
<feature type="repeat" description="PPR" evidence="6">
    <location>
        <begin position="831"/>
        <end position="861"/>
    </location>
</feature>
<feature type="repeat" description="PPR" evidence="6">
    <location>
        <begin position="1135"/>
        <end position="1169"/>
    </location>
</feature>
<dbReference type="InterPro" id="IPR002495">
    <property type="entry name" value="Glyco_trans_8"/>
</dbReference>
<evidence type="ECO:0000256" key="3">
    <source>
        <dbReference type="ARBA" id="ARBA00022676"/>
    </source>
</evidence>
<organism evidence="8 9">
    <name type="scientific">Escallonia herrerae</name>
    <dbReference type="NCBI Taxonomy" id="1293975"/>
    <lineage>
        <taxon>Eukaryota</taxon>
        <taxon>Viridiplantae</taxon>
        <taxon>Streptophyta</taxon>
        <taxon>Embryophyta</taxon>
        <taxon>Tracheophyta</taxon>
        <taxon>Spermatophyta</taxon>
        <taxon>Magnoliopsida</taxon>
        <taxon>eudicotyledons</taxon>
        <taxon>Gunneridae</taxon>
        <taxon>Pentapetalae</taxon>
        <taxon>asterids</taxon>
        <taxon>campanulids</taxon>
        <taxon>Escalloniales</taxon>
        <taxon>Escalloniaceae</taxon>
        <taxon>Escallonia</taxon>
    </lineage>
</organism>
<dbReference type="PANTHER" id="PTHR32116:SF76">
    <property type="entry name" value="GALACTURONOSYLTRANSFERASE 3-RELATED"/>
    <property type="match status" value="1"/>
</dbReference>
<feature type="repeat" description="PPR" evidence="6">
    <location>
        <begin position="1003"/>
        <end position="1033"/>
    </location>
</feature>
<gene>
    <name evidence="8" type="ORF">RJ639_011498</name>
</gene>
<accession>A0AA89ANG0</accession>
<feature type="compositionally biased region" description="Basic and acidic residues" evidence="7">
    <location>
        <begin position="53"/>
        <end position="62"/>
    </location>
</feature>
<feature type="region of interest" description="Disordered" evidence="7">
    <location>
        <begin position="53"/>
        <end position="81"/>
    </location>
</feature>
<proteinExistence type="inferred from homology"/>
<evidence type="ECO:0000256" key="6">
    <source>
        <dbReference type="PROSITE-ProRule" id="PRU00708"/>
    </source>
</evidence>
<dbReference type="FunFam" id="1.25.40.10:FF:000073">
    <property type="entry name" value="Pentatricopeptide repeat-containing protein chloroplastic"/>
    <property type="match status" value="1"/>
</dbReference>
<keyword evidence="4" id="KW-0808">Transferase</keyword>
<feature type="repeat" description="PPR" evidence="6">
    <location>
        <begin position="933"/>
        <end position="967"/>
    </location>
</feature>
<dbReference type="Gene3D" id="3.90.550.10">
    <property type="entry name" value="Spore Coat Polysaccharide Biosynthesis Protein SpsA, Chain A"/>
    <property type="match status" value="1"/>
</dbReference>
<evidence type="ECO:0000256" key="1">
    <source>
        <dbReference type="ARBA" id="ARBA00004877"/>
    </source>
</evidence>
<dbReference type="InterPro" id="IPR002885">
    <property type="entry name" value="PPR_rpt"/>
</dbReference>